<feature type="transmembrane region" description="Helical" evidence="2">
    <location>
        <begin position="162"/>
        <end position="182"/>
    </location>
</feature>
<evidence type="ECO:0000259" key="3">
    <source>
        <dbReference type="Pfam" id="PF00892"/>
    </source>
</evidence>
<dbReference type="GO" id="GO:0016020">
    <property type="term" value="C:membrane"/>
    <property type="evidence" value="ECO:0007669"/>
    <property type="project" value="InterPro"/>
</dbReference>
<feature type="transmembrane region" description="Helical" evidence="2">
    <location>
        <begin position="614"/>
        <end position="635"/>
    </location>
</feature>
<evidence type="ECO:0000256" key="2">
    <source>
        <dbReference type="SAM" id="Phobius"/>
    </source>
</evidence>
<feature type="region of interest" description="Disordered" evidence="1">
    <location>
        <begin position="319"/>
        <end position="427"/>
    </location>
</feature>
<accession>A0AAN6JRN1</accession>
<protein>
    <recommendedName>
        <fullName evidence="3">EamA domain-containing protein</fullName>
    </recommendedName>
</protein>
<feature type="transmembrane region" description="Helical" evidence="2">
    <location>
        <begin position="73"/>
        <end position="93"/>
    </location>
</feature>
<name>A0AAN6JRN1_9BASI</name>
<gene>
    <name evidence="4" type="ORF">OC846_003549</name>
</gene>
<sequence length="708" mass="74852">MQASARERTLSHAGSELGSVPEPATEVRRGLFALPGGTKAILAFVVSICSYTAQTELAQVVQSRLGYKKPFLSLWLGHSLFSILLPCHLLFLVKTTRYPLSHWINLITKNLDWQLSTTAAPTELYSSLPTSVPSDTYGSASTRRSGLRGLAHNSLGFDLHKLVGILFILTVGITIPSLSWYAAVPMTTMADITAIYNTFSVFALVFSVFFLGESWERRKVVSVGLATIGVIIVAYGGSSSGSERGNFTNPVLGSLLALFGALTMGAYEVVFTLIAKLPDEETQAKIYARPGSRRTRSRTISGAFVRTPALSRLSSDATIVSPSAGSNKRRDLRNLFNVDDENESGEAANRSSRNPEKTTNPASHERTALVIDDEIGSGRTSYESIGAGGSSSPSRASATLISTETETGHLPTSPSPHSPTLHGPSPLRKTFQLENASRSELGANSEVEANESETESELQDGEEEEILAGATRMSRSRSRSKAVDVLGANGGFDDDDDANGSGPQRAGSYGPDTSGQGARVNQAGGRTFRGPTSHNSHESLGIPPPLPFGLHATIMTSGIGYVTFLVLWVGVVSSMRQLTMQGEKKKLTCAHVNVQVIGHITGLEPFEIPPNVNVVSAMFGVGLLGVVFNGCFTLLLALWGPVLASVSIIGATVLVEIADVLLGQPLKLASIAGCALIVAGFVVLVGGTEEVVEEVGPEAGAHEGVDSA</sequence>
<dbReference type="InterPro" id="IPR037185">
    <property type="entry name" value="EmrE-like"/>
</dbReference>
<proteinExistence type="predicted"/>
<feature type="domain" description="EamA" evidence="3">
    <location>
        <begin position="160"/>
        <end position="234"/>
    </location>
</feature>
<feature type="transmembrane region" description="Helical" evidence="2">
    <location>
        <begin position="668"/>
        <end position="687"/>
    </location>
</feature>
<feature type="transmembrane region" description="Helical" evidence="2">
    <location>
        <begin position="642"/>
        <end position="662"/>
    </location>
</feature>
<keyword evidence="2" id="KW-0472">Membrane</keyword>
<dbReference type="Proteomes" id="UP001176517">
    <property type="component" value="Unassembled WGS sequence"/>
</dbReference>
<dbReference type="SUPFAM" id="SSF103481">
    <property type="entry name" value="Multidrug resistance efflux transporter EmrE"/>
    <property type="match status" value="2"/>
</dbReference>
<dbReference type="PANTHER" id="PTHR19346:SF4">
    <property type="entry name" value="SUGAR PHOSPHATE TRANSPORTER DOMAIN-CONTAINING PROTEIN"/>
    <property type="match status" value="1"/>
</dbReference>
<organism evidence="4 5">
    <name type="scientific">Tilletia horrida</name>
    <dbReference type="NCBI Taxonomy" id="155126"/>
    <lineage>
        <taxon>Eukaryota</taxon>
        <taxon>Fungi</taxon>
        <taxon>Dikarya</taxon>
        <taxon>Basidiomycota</taxon>
        <taxon>Ustilaginomycotina</taxon>
        <taxon>Exobasidiomycetes</taxon>
        <taxon>Tilletiales</taxon>
        <taxon>Tilletiaceae</taxon>
        <taxon>Tilletia</taxon>
    </lineage>
</organism>
<feature type="compositionally biased region" description="Low complexity" evidence="1">
    <location>
        <begin position="418"/>
        <end position="427"/>
    </location>
</feature>
<dbReference type="EMBL" id="JAPDMZ010000087">
    <property type="protein sequence ID" value="KAK0550782.1"/>
    <property type="molecule type" value="Genomic_DNA"/>
</dbReference>
<evidence type="ECO:0000256" key="1">
    <source>
        <dbReference type="SAM" id="MobiDB-lite"/>
    </source>
</evidence>
<feature type="region of interest" description="Disordered" evidence="1">
    <location>
        <begin position="486"/>
        <end position="539"/>
    </location>
</feature>
<dbReference type="Pfam" id="PF00892">
    <property type="entry name" value="EamA"/>
    <property type="match status" value="1"/>
</dbReference>
<dbReference type="AlphaFoldDB" id="A0AAN6JRN1"/>
<feature type="transmembrane region" description="Helical" evidence="2">
    <location>
        <begin position="194"/>
        <end position="212"/>
    </location>
</feature>
<feature type="transmembrane region" description="Helical" evidence="2">
    <location>
        <begin position="548"/>
        <end position="571"/>
    </location>
</feature>
<reference evidence="4" key="1">
    <citation type="journal article" date="2023" name="PhytoFront">
        <title>Draft Genome Resources of Seven Strains of Tilletia horrida, Causal Agent of Kernel Smut of Rice.</title>
        <authorList>
            <person name="Khanal S."/>
            <person name="Antony Babu S."/>
            <person name="Zhou X.G."/>
        </authorList>
    </citation>
    <scope>NUCLEOTIDE SEQUENCE</scope>
    <source>
        <strain evidence="4">TX6</strain>
    </source>
</reference>
<keyword evidence="2" id="KW-0812">Transmembrane</keyword>
<dbReference type="InterPro" id="IPR000620">
    <property type="entry name" value="EamA_dom"/>
</dbReference>
<feature type="compositionally biased region" description="Acidic residues" evidence="1">
    <location>
        <begin position="448"/>
        <end position="464"/>
    </location>
</feature>
<feature type="transmembrane region" description="Helical" evidence="2">
    <location>
        <begin position="250"/>
        <end position="275"/>
    </location>
</feature>
<feature type="compositionally biased region" description="Polar residues" evidence="1">
    <location>
        <begin position="349"/>
        <end position="362"/>
    </location>
</feature>
<feature type="region of interest" description="Disordered" evidence="1">
    <location>
        <begin position="1"/>
        <end position="21"/>
    </location>
</feature>
<comment type="caution">
    <text evidence="4">The sequence shown here is derived from an EMBL/GenBank/DDBJ whole genome shotgun (WGS) entry which is preliminary data.</text>
</comment>
<evidence type="ECO:0000313" key="4">
    <source>
        <dbReference type="EMBL" id="KAK0550782.1"/>
    </source>
</evidence>
<feature type="compositionally biased region" description="Basic and acidic residues" evidence="1">
    <location>
        <begin position="1"/>
        <end position="10"/>
    </location>
</feature>
<dbReference type="PANTHER" id="PTHR19346">
    <property type="entry name" value="SUGAR PHOSPHATE TRANSPORTER DOMAIN-CONTAINING PROTEIN"/>
    <property type="match status" value="1"/>
</dbReference>
<feature type="transmembrane region" description="Helical" evidence="2">
    <location>
        <begin position="219"/>
        <end position="238"/>
    </location>
</feature>
<evidence type="ECO:0000313" key="5">
    <source>
        <dbReference type="Proteomes" id="UP001176517"/>
    </source>
</evidence>
<keyword evidence="5" id="KW-1185">Reference proteome</keyword>
<keyword evidence="2" id="KW-1133">Transmembrane helix</keyword>
<feature type="region of interest" description="Disordered" evidence="1">
    <location>
        <begin position="439"/>
        <end position="464"/>
    </location>
</feature>
<dbReference type="InterPro" id="IPR026505">
    <property type="entry name" value="Solute_c_fam_35_mem_F3/F4"/>
</dbReference>